<gene>
    <name evidence="2" type="ORF">NDI37_00320</name>
</gene>
<comment type="caution">
    <text evidence="2">The sequence shown here is derived from an EMBL/GenBank/DDBJ whole genome shotgun (WGS) entry which is preliminary data.</text>
</comment>
<organism evidence="2 3">
    <name type="scientific">Funiculus sociatus GB2-A5</name>
    <dbReference type="NCBI Taxonomy" id="2933946"/>
    <lineage>
        <taxon>Bacteria</taxon>
        <taxon>Bacillati</taxon>
        <taxon>Cyanobacteriota</taxon>
        <taxon>Cyanophyceae</taxon>
        <taxon>Coleofasciculales</taxon>
        <taxon>Coleofasciculaceae</taxon>
        <taxon>Funiculus</taxon>
    </lineage>
</organism>
<sequence>MKKSLIAFLLLILGSASVAYYFWSQATKLPDWYVSKGVSSDKLINLSNEVEVQGVKTKLQEKIDTKIEDSINARQELSPKLARVDGYEVNTDAPKNTQAQENSRTIQIDLSEKDFNELVVSSVAENTPNSKVLGTTKAFNTTIKDGNLESGAVINVSEIPKDRLEQREKAFVEKITKTFPFLENQDVYIGIEGKPKVENGQLKFEEDTRIKLGNLSLTISELSQKLGIPEDKIKERLKLELELGKLKISDIEFNDNNALIKGSVN</sequence>
<evidence type="ECO:0000313" key="3">
    <source>
        <dbReference type="Proteomes" id="UP001442494"/>
    </source>
</evidence>
<reference evidence="2 3" key="1">
    <citation type="submission" date="2022-04" db="EMBL/GenBank/DDBJ databases">
        <title>Positive selection, recombination, and allopatry shape intraspecific diversity of widespread and dominant cyanobacteria.</title>
        <authorList>
            <person name="Wei J."/>
            <person name="Shu W."/>
            <person name="Hu C."/>
        </authorList>
    </citation>
    <scope>NUCLEOTIDE SEQUENCE [LARGE SCALE GENOMIC DNA]</scope>
    <source>
        <strain evidence="2 3">GB2-A5</strain>
    </source>
</reference>
<dbReference type="EMBL" id="JAMPKK010000001">
    <property type="protein sequence ID" value="MEP0862925.1"/>
    <property type="molecule type" value="Genomic_DNA"/>
</dbReference>
<evidence type="ECO:0000313" key="2">
    <source>
        <dbReference type="EMBL" id="MEP0862925.1"/>
    </source>
</evidence>
<feature type="chain" id="PRO_5046317592" evidence="1">
    <location>
        <begin position="20"/>
        <end position="265"/>
    </location>
</feature>
<dbReference type="RefSeq" id="WP_190424239.1">
    <property type="nucleotide sequence ID" value="NZ_JAMPKK010000001.1"/>
</dbReference>
<keyword evidence="3" id="KW-1185">Reference proteome</keyword>
<keyword evidence="1" id="KW-0732">Signal</keyword>
<name>A0ABV0JI03_9CYAN</name>
<evidence type="ECO:0000256" key="1">
    <source>
        <dbReference type="SAM" id="SignalP"/>
    </source>
</evidence>
<accession>A0ABV0JI03</accession>
<dbReference type="Proteomes" id="UP001442494">
    <property type="component" value="Unassembled WGS sequence"/>
</dbReference>
<feature type="signal peptide" evidence="1">
    <location>
        <begin position="1"/>
        <end position="19"/>
    </location>
</feature>
<protein>
    <submittedName>
        <fullName evidence="2">Uncharacterized protein</fullName>
    </submittedName>
</protein>
<proteinExistence type="predicted"/>